<dbReference type="Proteomes" id="UP001165289">
    <property type="component" value="Unassembled WGS sequence"/>
</dbReference>
<keyword evidence="2" id="KW-1185">Reference proteome</keyword>
<dbReference type="AlphaFoldDB" id="A0AAV7KGL9"/>
<comment type="caution">
    <text evidence="1">The sequence shown here is derived from an EMBL/GenBank/DDBJ whole genome shotgun (WGS) entry which is preliminary data.</text>
</comment>
<proteinExistence type="predicted"/>
<dbReference type="EMBL" id="JAKMXF010000055">
    <property type="protein sequence ID" value="KAI6659709.1"/>
    <property type="molecule type" value="Genomic_DNA"/>
</dbReference>
<accession>A0AAV7KGL9</accession>
<reference evidence="1 2" key="1">
    <citation type="journal article" date="2023" name="BMC Biol.">
        <title>The compact genome of the sponge Oopsacas minuta (Hexactinellida) is lacking key metazoan core genes.</title>
        <authorList>
            <person name="Santini S."/>
            <person name="Schenkelaars Q."/>
            <person name="Jourda C."/>
            <person name="Duchesne M."/>
            <person name="Belahbib H."/>
            <person name="Rocher C."/>
            <person name="Selva M."/>
            <person name="Riesgo A."/>
            <person name="Vervoort M."/>
            <person name="Leys S.P."/>
            <person name="Kodjabachian L."/>
            <person name="Le Bivic A."/>
            <person name="Borchiellini C."/>
            <person name="Claverie J.M."/>
            <person name="Renard E."/>
        </authorList>
    </citation>
    <scope>NUCLEOTIDE SEQUENCE [LARGE SCALE GENOMIC DNA]</scope>
    <source>
        <strain evidence="1">SPO-2</strain>
    </source>
</reference>
<gene>
    <name evidence="1" type="ORF">LOD99_14634</name>
</gene>
<evidence type="ECO:0000313" key="2">
    <source>
        <dbReference type="Proteomes" id="UP001165289"/>
    </source>
</evidence>
<evidence type="ECO:0000313" key="1">
    <source>
        <dbReference type="EMBL" id="KAI6659709.1"/>
    </source>
</evidence>
<organism evidence="1 2">
    <name type="scientific">Oopsacas minuta</name>
    <dbReference type="NCBI Taxonomy" id="111878"/>
    <lineage>
        <taxon>Eukaryota</taxon>
        <taxon>Metazoa</taxon>
        <taxon>Porifera</taxon>
        <taxon>Hexactinellida</taxon>
        <taxon>Hexasterophora</taxon>
        <taxon>Lyssacinosida</taxon>
        <taxon>Leucopsacidae</taxon>
        <taxon>Oopsacas</taxon>
    </lineage>
</organism>
<sequence>MRDYPLTVLLPVMLESKANSQFMDVASDTEESRLNLEVLCGLTPNPAQRCISYTPCSMFECLCPVWQGEFNDILHLNTCSIDNIISLLSLWRGKIEGAMDFSGIS</sequence>
<protein>
    <submittedName>
        <fullName evidence="1">Uncharacterized protein</fullName>
    </submittedName>
</protein>
<name>A0AAV7KGL9_9METZ</name>